<dbReference type="PROSITE" id="PS50995">
    <property type="entry name" value="HTH_MARR_2"/>
    <property type="match status" value="1"/>
</dbReference>
<dbReference type="EMBL" id="JAHKKG010000016">
    <property type="protein sequence ID" value="MBU2669755.1"/>
    <property type="molecule type" value="Genomic_DNA"/>
</dbReference>
<sequence length="181" mass="19898">MSMDTSPEPPWLDSDERAAWMTLMAMVMTLPTAIEAQLKRDSGLNFFEYSILSSLSRPERHAVQMSNLAHMAGGSLSRLSHAVSRLERQGYVRRRTGGEPGESRCTEAVLTEEGMAALEAAAPGHVREARRLVFDHLTPAQVRQLQRIAREIAGASAPDTARHIDAEIEAADQAEQPLYGC</sequence>
<accession>A0ABS5Z243</accession>
<dbReference type="PANTHER" id="PTHR33164">
    <property type="entry name" value="TRANSCRIPTIONAL REGULATOR, MARR FAMILY"/>
    <property type="match status" value="1"/>
</dbReference>
<feature type="domain" description="HTH marR-type" evidence="1">
    <location>
        <begin position="16"/>
        <end position="154"/>
    </location>
</feature>
<gene>
    <name evidence="2" type="ORF">KOI35_40230</name>
</gene>
<dbReference type="PANTHER" id="PTHR33164:SF99">
    <property type="entry name" value="MARR FAMILY REGULATORY PROTEIN"/>
    <property type="match status" value="1"/>
</dbReference>
<dbReference type="InterPro" id="IPR036390">
    <property type="entry name" value="WH_DNA-bd_sf"/>
</dbReference>
<proteinExistence type="predicted"/>
<comment type="caution">
    <text evidence="2">The sequence shown here is derived from an EMBL/GenBank/DDBJ whole genome shotgun (WGS) entry which is preliminary data.</text>
</comment>
<reference evidence="2 3" key="1">
    <citation type="submission" date="2021-06" db="EMBL/GenBank/DDBJ databases">
        <title>Actinoplanes lichenicola sp. nov., and Actinoplanes ovalisporus sp. nov., isolated from lichen in Thailand.</title>
        <authorList>
            <person name="Saeng-In P."/>
            <person name="Kanchanasin P."/>
            <person name="Yuki M."/>
            <person name="Kudo T."/>
            <person name="Ohkuma M."/>
            <person name="Phongsopitanun W."/>
            <person name="Tanasupawat S."/>
        </authorList>
    </citation>
    <scope>NUCLEOTIDE SEQUENCE [LARGE SCALE GENOMIC DNA]</scope>
    <source>
        <strain evidence="2 3">NBRC 110975</strain>
    </source>
</reference>
<evidence type="ECO:0000259" key="1">
    <source>
        <dbReference type="PROSITE" id="PS50995"/>
    </source>
</evidence>
<keyword evidence="3" id="KW-1185">Reference proteome</keyword>
<dbReference type="SMART" id="SM00347">
    <property type="entry name" value="HTH_MARR"/>
    <property type="match status" value="1"/>
</dbReference>
<dbReference type="InterPro" id="IPR036388">
    <property type="entry name" value="WH-like_DNA-bd_sf"/>
</dbReference>
<dbReference type="Proteomes" id="UP001519654">
    <property type="component" value="Unassembled WGS sequence"/>
</dbReference>
<dbReference type="InterPro" id="IPR000835">
    <property type="entry name" value="HTH_MarR-typ"/>
</dbReference>
<evidence type="ECO:0000313" key="2">
    <source>
        <dbReference type="EMBL" id="MBU2669755.1"/>
    </source>
</evidence>
<dbReference type="SUPFAM" id="SSF46785">
    <property type="entry name" value="Winged helix' DNA-binding domain"/>
    <property type="match status" value="1"/>
</dbReference>
<evidence type="ECO:0000313" key="3">
    <source>
        <dbReference type="Proteomes" id="UP001519654"/>
    </source>
</evidence>
<organism evidence="2 3">
    <name type="scientific">Paractinoplanes bogorensis</name>
    <dbReference type="NCBI Taxonomy" id="1610840"/>
    <lineage>
        <taxon>Bacteria</taxon>
        <taxon>Bacillati</taxon>
        <taxon>Actinomycetota</taxon>
        <taxon>Actinomycetes</taxon>
        <taxon>Micromonosporales</taxon>
        <taxon>Micromonosporaceae</taxon>
        <taxon>Paractinoplanes</taxon>
    </lineage>
</organism>
<dbReference type="InterPro" id="IPR039422">
    <property type="entry name" value="MarR/SlyA-like"/>
</dbReference>
<name>A0ABS5Z243_9ACTN</name>
<protein>
    <submittedName>
        <fullName evidence="2">MarR family transcriptional regulator</fullName>
    </submittedName>
</protein>
<dbReference type="Gene3D" id="1.10.10.10">
    <property type="entry name" value="Winged helix-like DNA-binding domain superfamily/Winged helix DNA-binding domain"/>
    <property type="match status" value="1"/>
</dbReference>